<protein>
    <recommendedName>
        <fullName evidence="2">Type II secretion system protein H</fullName>
    </recommendedName>
    <alternativeName>
        <fullName evidence="10">General secretion pathway protein H</fullName>
    </alternativeName>
</protein>
<keyword evidence="13" id="KW-1185">Reference proteome</keyword>
<dbReference type="RefSeq" id="WP_007021233.1">
    <property type="nucleotide sequence ID" value="NZ_CH724125.1"/>
</dbReference>
<dbReference type="InterPro" id="IPR045584">
    <property type="entry name" value="Pilin-like"/>
</dbReference>
<dbReference type="AlphaFoldDB" id="A0A7U8C7F3"/>
<keyword evidence="5" id="KW-0997">Cell inner membrane</keyword>
<evidence type="ECO:0000256" key="3">
    <source>
        <dbReference type="ARBA" id="ARBA00022475"/>
    </source>
</evidence>
<keyword evidence="7" id="KW-1133">Transmembrane helix</keyword>
<dbReference type="Pfam" id="PF12019">
    <property type="entry name" value="GspH"/>
    <property type="match status" value="1"/>
</dbReference>
<comment type="similarity">
    <text evidence="9">Belongs to the GSP H family.</text>
</comment>
<dbReference type="Pfam" id="PF07963">
    <property type="entry name" value="N_methyl"/>
    <property type="match status" value="1"/>
</dbReference>
<dbReference type="GO" id="GO:0015628">
    <property type="term" value="P:protein secretion by the type II secretion system"/>
    <property type="evidence" value="ECO:0007669"/>
    <property type="project" value="InterPro"/>
</dbReference>
<evidence type="ECO:0000313" key="13">
    <source>
        <dbReference type="Proteomes" id="UP000002171"/>
    </source>
</evidence>
<dbReference type="PROSITE" id="PS00409">
    <property type="entry name" value="PROKAR_NTER_METHYL"/>
    <property type="match status" value="1"/>
</dbReference>
<evidence type="ECO:0000256" key="7">
    <source>
        <dbReference type="ARBA" id="ARBA00022989"/>
    </source>
</evidence>
<name>A0A7U8C7F3_NEPCE</name>
<dbReference type="Gene3D" id="3.55.40.10">
    <property type="entry name" value="minor pseudopilin epsh domain"/>
    <property type="match status" value="1"/>
</dbReference>
<evidence type="ECO:0000256" key="4">
    <source>
        <dbReference type="ARBA" id="ARBA00022481"/>
    </source>
</evidence>
<evidence type="ECO:0000256" key="8">
    <source>
        <dbReference type="ARBA" id="ARBA00023136"/>
    </source>
</evidence>
<gene>
    <name evidence="12" type="ORF">MED92_18253</name>
</gene>
<feature type="domain" description="General secretion pathway GspH" evidence="11">
    <location>
        <begin position="45"/>
        <end position="168"/>
    </location>
</feature>
<keyword evidence="3" id="KW-1003">Cell membrane</keyword>
<proteinExistence type="inferred from homology"/>
<dbReference type="EMBL" id="AAOW01000008">
    <property type="protein sequence ID" value="EAR61475.1"/>
    <property type="molecule type" value="Genomic_DNA"/>
</dbReference>
<comment type="caution">
    <text evidence="12">The sequence shown here is derived from an EMBL/GenBank/DDBJ whole genome shotgun (WGS) entry which is preliminary data.</text>
</comment>
<keyword evidence="8" id="KW-0472">Membrane</keyword>
<keyword evidence="4" id="KW-0488">Methylation</keyword>
<sequence length="186" mass="19755">MSVREKGFTLIELLITLAVLAILLLVAVPNFGSFIADSRISAAKDKLVSSISLARSESIKRGERVVICRKSSGANTCAATSQSGTQDWSDGWLVYLDEDENLAIDTNGLIRVYGDIDDSVTVQYTRGDVVIFSSLGLLDTSSTTDETFSISDSGDSNAGAGLSVRPTGRIRMCANWTASSATCADN</sequence>
<evidence type="ECO:0000256" key="6">
    <source>
        <dbReference type="ARBA" id="ARBA00022692"/>
    </source>
</evidence>
<accession>A0A7U8C7F3</accession>
<reference evidence="12 13" key="1">
    <citation type="submission" date="2006-02" db="EMBL/GenBank/DDBJ databases">
        <authorList>
            <person name="Pinhassi J."/>
            <person name="Pedros-Alio C."/>
            <person name="Ferriera S."/>
            <person name="Johnson J."/>
            <person name="Kravitz S."/>
            <person name="Halpern A."/>
            <person name="Remington K."/>
            <person name="Beeson K."/>
            <person name="Tran B."/>
            <person name="Rogers Y.-H."/>
            <person name="Friedman R."/>
            <person name="Venter J.C."/>
        </authorList>
    </citation>
    <scope>NUCLEOTIDE SEQUENCE [LARGE SCALE GENOMIC DNA]</scope>
    <source>
        <strain evidence="12 13">MED92</strain>
    </source>
</reference>
<dbReference type="OrthoDB" id="5624462at2"/>
<comment type="subcellular location">
    <subcellularLocation>
        <location evidence="1">Cell inner membrane</location>
        <topology evidence="1">Single-pass membrane protein</topology>
    </subcellularLocation>
</comment>
<keyword evidence="6" id="KW-0812">Transmembrane</keyword>
<dbReference type="InterPro" id="IPR022346">
    <property type="entry name" value="T2SS_GspH"/>
</dbReference>
<evidence type="ECO:0000256" key="1">
    <source>
        <dbReference type="ARBA" id="ARBA00004377"/>
    </source>
</evidence>
<evidence type="ECO:0000256" key="9">
    <source>
        <dbReference type="ARBA" id="ARBA00025772"/>
    </source>
</evidence>
<organism evidence="12 13">
    <name type="scientific">Neptuniibacter caesariensis</name>
    <dbReference type="NCBI Taxonomy" id="207954"/>
    <lineage>
        <taxon>Bacteria</taxon>
        <taxon>Pseudomonadati</taxon>
        <taxon>Pseudomonadota</taxon>
        <taxon>Gammaproteobacteria</taxon>
        <taxon>Oceanospirillales</taxon>
        <taxon>Oceanospirillaceae</taxon>
        <taxon>Neptuniibacter</taxon>
    </lineage>
</organism>
<dbReference type="SUPFAM" id="SSF54523">
    <property type="entry name" value="Pili subunits"/>
    <property type="match status" value="1"/>
</dbReference>
<evidence type="ECO:0000256" key="10">
    <source>
        <dbReference type="ARBA" id="ARBA00030775"/>
    </source>
</evidence>
<dbReference type="GO" id="GO:0015627">
    <property type="term" value="C:type II protein secretion system complex"/>
    <property type="evidence" value="ECO:0007669"/>
    <property type="project" value="InterPro"/>
</dbReference>
<evidence type="ECO:0000256" key="2">
    <source>
        <dbReference type="ARBA" id="ARBA00021549"/>
    </source>
</evidence>
<dbReference type="Proteomes" id="UP000002171">
    <property type="component" value="Unassembled WGS sequence"/>
</dbReference>
<evidence type="ECO:0000256" key="5">
    <source>
        <dbReference type="ARBA" id="ARBA00022519"/>
    </source>
</evidence>
<dbReference type="NCBIfam" id="TIGR02532">
    <property type="entry name" value="IV_pilin_GFxxxE"/>
    <property type="match status" value="1"/>
</dbReference>
<dbReference type="GO" id="GO:0005886">
    <property type="term" value="C:plasma membrane"/>
    <property type="evidence" value="ECO:0007669"/>
    <property type="project" value="UniProtKB-SubCell"/>
</dbReference>
<evidence type="ECO:0000259" key="11">
    <source>
        <dbReference type="Pfam" id="PF12019"/>
    </source>
</evidence>
<evidence type="ECO:0000313" key="12">
    <source>
        <dbReference type="EMBL" id="EAR61475.1"/>
    </source>
</evidence>
<dbReference type="InterPro" id="IPR012902">
    <property type="entry name" value="N_methyl_site"/>
</dbReference>